<organism evidence="2 3">
    <name type="scientific">Vitis vinifera</name>
    <name type="common">Grape</name>
    <dbReference type="NCBI Taxonomy" id="29760"/>
    <lineage>
        <taxon>Eukaryota</taxon>
        <taxon>Viridiplantae</taxon>
        <taxon>Streptophyta</taxon>
        <taxon>Embryophyta</taxon>
        <taxon>Tracheophyta</taxon>
        <taxon>Spermatophyta</taxon>
        <taxon>Magnoliopsida</taxon>
        <taxon>eudicotyledons</taxon>
        <taxon>Gunneridae</taxon>
        <taxon>Pentapetalae</taxon>
        <taxon>rosids</taxon>
        <taxon>Vitales</taxon>
        <taxon>Vitaceae</taxon>
        <taxon>Viteae</taxon>
        <taxon>Vitis</taxon>
    </lineage>
</organism>
<proteinExistence type="predicted"/>
<sequence>MEYWDAKEKTSRLSLEELEARNEAKEEYKKWVLLEEITWRQKSREVWLKEGDRNTGFFHKMTNAHRRRNNVDRIKINGVWLTEENDIREGIANAFKTLLSNPGEWRPSVSGLQFEMLEPLDANALETPFMEDEVFDALMGCNGDKAPGPDGFSMAFWLFAWDFVKADVVSKAQGAFVEGRQILDAVLIANEAIDSTLKNNESGILCKLDIEKAYDKVDWNFILTIMKKMGFGEKWIRVKGRSEEGVLISHLLFADDTLVFCKPSQDQLTYLSWLLMWFEVVSGLRINLEKSELIPVGRVESMDDLAGDFGYSLGSLPTTYLGMPLGAPFKSVTVWDGVEERFRRREALWNQVIRGKYGEARGGWCSREVREAYGLGLWKGIRANWKLVSDRLAFIVGNGRRVSFWRDRWCGESPLCMTFPSLFALTIEKEAWVVDIWAPLVEGGRGGWNPCFLRAFNDWEIEEAERFMERIQNKRVFEDVEDTVSWTETKSGKISVKSLYIALEAGGSSLFPSSFIWNMNVQPKISFFAWEAMWGKALTLDLVQKRGWALANRCFMCLEKDENINHLLLHCSRTRALCDLLFALFGVSWVLPFSVRETLLSWNGYFLGKNRKKVWRAAPLHIFWTVWKERNRLAFKDESLSIQRLKHSFILTLWAEAKLFIDDCPLTIANFIDWLGSKLPLPRPDLDRTSTGKGVNLNREGCEPQPGREGYWMRESVLDTPRSVLDRTGSIGRPVP</sequence>
<name>A0A438HJ64_VITVI</name>
<reference evidence="2 3" key="1">
    <citation type="journal article" date="2018" name="PLoS Genet.">
        <title>Population sequencing reveals clonal diversity and ancestral inbreeding in the grapevine cultivar Chardonnay.</title>
        <authorList>
            <person name="Roach M.J."/>
            <person name="Johnson D.L."/>
            <person name="Bohlmann J."/>
            <person name="van Vuuren H.J."/>
            <person name="Jones S.J."/>
            <person name="Pretorius I.S."/>
            <person name="Schmidt S.A."/>
            <person name="Borneman A.R."/>
        </authorList>
    </citation>
    <scope>NUCLEOTIDE SEQUENCE [LARGE SCALE GENOMIC DNA]</scope>
    <source>
        <strain evidence="3">cv. Chardonnay</strain>
        <tissue evidence="2">Leaf</tissue>
    </source>
</reference>
<dbReference type="AlphaFoldDB" id="A0A438HJ64"/>
<evidence type="ECO:0000259" key="1">
    <source>
        <dbReference type="Pfam" id="PF13966"/>
    </source>
</evidence>
<dbReference type="PANTHER" id="PTHR36617:SF16">
    <property type="entry name" value="OS04G0516500 PROTEIN"/>
    <property type="match status" value="1"/>
</dbReference>
<protein>
    <recommendedName>
        <fullName evidence="1">Reverse transcriptase zinc-binding domain-containing protein</fullName>
    </recommendedName>
</protein>
<comment type="caution">
    <text evidence="2">The sequence shown here is derived from an EMBL/GenBank/DDBJ whole genome shotgun (WGS) entry which is preliminary data.</text>
</comment>
<dbReference type="CDD" id="cd01650">
    <property type="entry name" value="RT_nLTR_like"/>
    <property type="match status" value="1"/>
</dbReference>
<dbReference type="Proteomes" id="UP000288805">
    <property type="component" value="Unassembled WGS sequence"/>
</dbReference>
<evidence type="ECO:0000313" key="2">
    <source>
        <dbReference type="EMBL" id="RVW84523.1"/>
    </source>
</evidence>
<dbReference type="Pfam" id="PF13966">
    <property type="entry name" value="zf-RVT"/>
    <property type="match status" value="1"/>
</dbReference>
<dbReference type="SUPFAM" id="SSF56672">
    <property type="entry name" value="DNA/RNA polymerases"/>
    <property type="match status" value="1"/>
</dbReference>
<dbReference type="PANTHER" id="PTHR36617">
    <property type="entry name" value="PROTEIN, PUTATIVE-RELATED"/>
    <property type="match status" value="1"/>
</dbReference>
<gene>
    <name evidence="2" type="ORF">CK203_041273</name>
</gene>
<dbReference type="EMBL" id="QGNW01000215">
    <property type="protein sequence ID" value="RVW84523.1"/>
    <property type="molecule type" value="Genomic_DNA"/>
</dbReference>
<evidence type="ECO:0000313" key="3">
    <source>
        <dbReference type="Proteomes" id="UP000288805"/>
    </source>
</evidence>
<feature type="domain" description="Reverse transcriptase zinc-binding" evidence="1">
    <location>
        <begin position="495"/>
        <end position="576"/>
    </location>
</feature>
<dbReference type="InterPro" id="IPR026960">
    <property type="entry name" value="RVT-Znf"/>
</dbReference>
<accession>A0A438HJ64</accession>
<dbReference type="InterPro" id="IPR043502">
    <property type="entry name" value="DNA/RNA_pol_sf"/>
</dbReference>